<comment type="caution">
    <text evidence="1">The sequence shown here is derived from an EMBL/GenBank/DDBJ whole genome shotgun (WGS) entry which is preliminary data.</text>
</comment>
<dbReference type="AlphaFoldDB" id="A0A8H6C5G1"/>
<protein>
    <submittedName>
        <fullName evidence="1">Uncharacterized protein</fullName>
    </submittedName>
</protein>
<keyword evidence="2" id="KW-1185">Reference proteome</keyword>
<organism evidence="1 2">
    <name type="scientific">Letharia lupina</name>
    <dbReference type="NCBI Taxonomy" id="560253"/>
    <lineage>
        <taxon>Eukaryota</taxon>
        <taxon>Fungi</taxon>
        <taxon>Dikarya</taxon>
        <taxon>Ascomycota</taxon>
        <taxon>Pezizomycotina</taxon>
        <taxon>Lecanoromycetes</taxon>
        <taxon>OSLEUM clade</taxon>
        <taxon>Lecanoromycetidae</taxon>
        <taxon>Lecanorales</taxon>
        <taxon>Lecanorineae</taxon>
        <taxon>Parmeliaceae</taxon>
        <taxon>Letharia</taxon>
    </lineage>
</organism>
<evidence type="ECO:0000313" key="1">
    <source>
        <dbReference type="EMBL" id="KAF6217543.1"/>
    </source>
</evidence>
<dbReference type="GeneID" id="59335281"/>
<name>A0A8H6C5G1_9LECA</name>
<dbReference type="RefSeq" id="XP_037146978.1">
    <property type="nucleotide sequence ID" value="XM_037297777.1"/>
</dbReference>
<evidence type="ECO:0000313" key="2">
    <source>
        <dbReference type="Proteomes" id="UP000593566"/>
    </source>
</evidence>
<sequence length="254" mass="27983">MQRPKWKWPKKNPADIVEHAALLGTDFKAVQAAAQDHEGIEKGLVEVESRAYSTSSISVEERDLISHTVLAEITAETAATFHNRVPQYLFKVLQDSYSELNLKLVIQQNAVSQQGARMAGTAFGNEVLPHTPPDSPLEETDCDVSFYYGPDTEAVAEDDWCKDTNRVENWGQQAQGSIARGGTENASKIKEEMQGVALEGRAVDKGRTDILGAMQKRRLVQDRTGDYGPEAVGYNVCEDPDSYVAKKIISRAPS</sequence>
<dbReference type="Proteomes" id="UP000593566">
    <property type="component" value="Unassembled WGS sequence"/>
</dbReference>
<accession>A0A8H6C5G1</accession>
<reference evidence="1 2" key="1">
    <citation type="journal article" date="2020" name="Genomics">
        <title>Complete, high-quality genomes from long-read metagenomic sequencing of two wolf lichen thalli reveals enigmatic genome architecture.</title>
        <authorList>
            <person name="McKenzie S.K."/>
            <person name="Walston R.F."/>
            <person name="Allen J.L."/>
        </authorList>
    </citation>
    <scope>NUCLEOTIDE SEQUENCE [LARGE SCALE GENOMIC DNA]</scope>
    <source>
        <strain evidence="1">WasteWater1</strain>
    </source>
</reference>
<dbReference type="EMBL" id="JACCJB010000027">
    <property type="protein sequence ID" value="KAF6217543.1"/>
    <property type="molecule type" value="Genomic_DNA"/>
</dbReference>
<proteinExistence type="predicted"/>
<gene>
    <name evidence="1" type="ORF">HO133_006881</name>
</gene>